<protein>
    <submittedName>
        <fullName evidence="1">Uncharacterized protein</fullName>
    </submittedName>
</protein>
<name>A0A1I6FJR8_9PSEU</name>
<reference evidence="2" key="1">
    <citation type="submission" date="2016-10" db="EMBL/GenBank/DDBJ databases">
        <authorList>
            <person name="Varghese N."/>
            <person name="Submissions S."/>
        </authorList>
    </citation>
    <scope>NUCLEOTIDE SEQUENCE [LARGE SCALE GENOMIC DNA]</scope>
    <source>
        <strain evidence="2">DSM 44232</strain>
    </source>
</reference>
<dbReference type="Proteomes" id="UP000198583">
    <property type="component" value="Unassembled WGS sequence"/>
</dbReference>
<accession>A0A1I6FJR8</accession>
<dbReference type="AlphaFoldDB" id="A0A1I6FJR8"/>
<evidence type="ECO:0000313" key="2">
    <source>
        <dbReference type="Proteomes" id="UP000198583"/>
    </source>
</evidence>
<sequence length="293" mass="32292">MTEPGTIDDLVADAKRVGESATPRLIRDWTAAGLLDAPTRRPAGKGHGSLPALYSPAQRELLVSLLHHRHRNGIRSLARIPVFVWMYWGESYVPLRQVRIALTTWLDDATTSQKVARQTAQELTAQLTHPQTTHTARIRLRDVLAQMAYTGGRDADLDQLEQAVRAVFEPGHGRVRRAVGHPEAALMSETMVHLLRARLTALTLLSDNAITDDDFRAARHAHLVTFAEYAAKHPTFAATTPEDQPGLYAPLNPELALAQCCGNLLTTLGLQAMHPDVADHIRRAPAPPTQPWP</sequence>
<keyword evidence="2" id="KW-1185">Reference proteome</keyword>
<organism evidence="1 2">
    <name type="scientific">Lentzea waywayandensis</name>
    <dbReference type="NCBI Taxonomy" id="84724"/>
    <lineage>
        <taxon>Bacteria</taxon>
        <taxon>Bacillati</taxon>
        <taxon>Actinomycetota</taxon>
        <taxon>Actinomycetes</taxon>
        <taxon>Pseudonocardiales</taxon>
        <taxon>Pseudonocardiaceae</taxon>
        <taxon>Lentzea</taxon>
    </lineage>
</organism>
<dbReference type="EMBL" id="FOYL01000029">
    <property type="protein sequence ID" value="SFR30128.1"/>
    <property type="molecule type" value="Genomic_DNA"/>
</dbReference>
<proteinExistence type="predicted"/>
<gene>
    <name evidence="1" type="ORF">SAMN04488564_1293</name>
</gene>
<evidence type="ECO:0000313" key="1">
    <source>
        <dbReference type="EMBL" id="SFR30128.1"/>
    </source>
</evidence>